<protein>
    <submittedName>
        <fullName evidence="7">Uncharacterized protein</fullName>
    </submittedName>
</protein>
<dbReference type="GO" id="GO:0005634">
    <property type="term" value="C:nucleus"/>
    <property type="evidence" value="ECO:0007669"/>
    <property type="project" value="UniProtKB-SubCell"/>
</dbReference>
<evidence type="ECO:0000256" key="3">
    <source>
        <dbReference type="ARBA" id="ARBA00022771"/>
    </source>
</evidence>
<evidence type="ECO:0000256" key="6">
    <source>
        <dbReference type="SAM" id="MobiDB-lite"/>
    </source>
</evidence>
<accession>A0AAD7IUX0</accession>
<evidence type="ECO:0000256" key="1">
    <source>
        <dbReference type="ARBA" id="ARBA00004123"/>
    </source>
</evidence>
<organism evidence="7 8">
    <name type="scientific">Mycena metata</name>
    <dbReference type="NCBI Taxonomy" id="1033252"/>
    <lineage>
        <taxon>Eukaryota</taxon>
        <taxon>Fungi</taxon>
        <taxon>Dikarya</taxon>
        <taxon>Basidiomycota</taxon>
        <taxon>Agaricomycotina</taxon>
        <taxon>Agaricomycetes</taxon>
        <taxon>Agaricomycetidae</taxon>
        <taxon>Agaricales</taxon>
        <taxon>Marasmiineae</taxon>
        <taxon>Mycenaceae</taxon>
        <taxon>Mycena</taxon>
    </lineage>
</organism>
<comment type="subcellular location">
    <subcellularLocation>
        <location evidence="1">Nucleus</location>
    </subcellularLocation>
</comment>
<keyword evidence="4" id="KW-0862">Zinc</keyword>
<feature type="region of interest" description="Disordered" evidence="6">
    <location>
        <begin position="1"/>
        <end position="39"/>
    </location>
</feature>
<keyword evidence="3" id="KW-0863">Zinc-finger</keyword>
<reference evidence="7" key="1">
    <citation type="submission" date="2023-03" db="EMBL/GenBank/DDBJ databases">
        <title>Massive genome expansion in bonnet fungi (Mycena s.s.) driven by repeated elements and novel gene families across ecological guilds.</title>
        <authorList>
            <consortium name="Lawrence Berkeley National Laboratory"/>
            <person name="Harder C.B."/>
            <person name="Miyauchi S."/>
            <person name="Viragh M."/>
            <person name="Kuo A."/>
            <person name="Thoen E."/>
            <person name="Andreopoulos B."/>
            <person name="Lu D."/>
            <person name="Skrede I."/>
            <person name="Drula E."/>
            <person name="Henrissat B."/>
            <person name="Morin E."/>
            <person name="Kohler A."/>
            <person name="Barry K."/>
            <person name="LaButti K."/>
            <person name="Morin E."/>
            <person name="Salamov A."/>
            <person name="Lipzen A."/>
            <person name="Mereny Z."/>
            <person name="Hegedus B."/>
            <person name="Baldrian P."/>
            <person name="Stursova M."/>
            <person name="Weitz H."/>
            <person name="Taylor A."/>
            <person name="Grigoriev I.V."/>
            <person name="Nagy L.G."/>
            <person name="Martin F."/>
            <person name="Kauserud H."/>
        </authorList>
    </citation>
    <scope>NUCLEOTIDE SEQUENCE</scope>
    <source>
        <strain evidence="7">CBHHK182m</strain>
    </source>
</reference>
<dbReference type="Proteomes" id="UP001215598">
    <property type="component" value="Unassembled WGS sequence"/>
</dbReference>
<dbReference type="InterPro" id="IPR052035">
    <property type="entry name" value="ZnF_BED_domain_contain"/>
</dbReference>
<dbReference type="PANTHER" id="PTHR46481:SF10">
    <property type="entry name" value="ZINC FINGER BED DOMAIN-CONTAINING PROTEIN 39"/>
    <property type="match status" value="1"/>
</dbReference>
<name>A0AAD7IUX0_9AGAR</name>
<dbReference type="SUPFAM" id="SSF53098">
    <property type="entry name" value="Ribonuclease H-like"/>
    <property type="match status" value="1"/>
</dbReference>
<dbReference type="InterPro" id="IPR012337">
    <property type="entry name" value="RNaseH-like_sf"/>
</dbReference>
<dbReference type="EMBL" id="JARKIB010000064">
    <property type="protein sequence ID" value="KAJ7750858.1"/>
    <property type="molecule type" value="Genomic_DNA"/>
</dbReference>
<dbReference type="GO" id="GO:0008270">
    <property type="term" value="F:zinc ion binding"/>
    <property type="evidence" value="ECO:0007669"/>
    <property type="project" value="UniProtKB-KW"/>
</dbReference>
<proteinExistence type="predicted"/>
<dbReference type="PANTHER" id="PTHR46481">
    <property type="entry name" value="ZINC FINGER BED DOMAIN-CONTAINING PROTEIN 4"/>
    <property type="match status" value="1"/>
</dbReference>
<evidence type="ECO:0000313" key="7">
    <source>
        <dbReference type="EMBL" id="KAJ7750858.1"/>
    </source>
</evidence>
<evidence type="ECO:0000256" key="5">
    <source>
        <dbReference type="ARBA" id="ARBA00023242"/>
    </source>
</evidence>
<gene>
    <name evidence="7" type="ORF">B0H16DRAFT_1318456</name>
</gene>
<keyword evidence="2" id="KW-0479">Metal-binding</keyword>
<comment type="caution">
    <text evidence="7">The sequence shown here is derived from an EMBL/GenBank/DDBJ whole genome shotgun (WGS) entry which is preliminary data.</text>
</comment>
<keyword evidence="8" id="KW-1185">Reference proteome</keyword>
<evidence type="ECO:0000256" key="4">
    <source>
        <dbReference type="ARBA" id="ARBA00022833"/>
    </source>
</evidence>
<feature type="non-terminal residue" evidence="7">
    <location>
        <position position="1"/>
    </location>
</feature>
<dbReference type="AlphaFoldDB" id="A0AAD7IUX0"/>
<evidence type="ECO:0000313" key="8">
    <source>
        <dbReference type="Proteomes" id="UP001215598"/>
    </source>
</evidence>
<sequence>MPDLEEPLDLADDEELFAEGAEDPDEDDDDDNDDDDVELSDDDRQALQDLLSATTQAKGALSKVIICALSIQFILQINFQIRRFAFGVIHSTTLLLPLWRKTCVSLSLNVRLIPRDVKTRWNSTYDMLHVALIYRSAIDAMTADKKANLRALELDDTEWEILKDLHRLYKELTVKFSEEGIATIAHVLPAMDKIDNMLTTEIVNKTLSPVIKHALMRGHKKMNEYYSKSDQSYAYRIAM</sequence>
<evidence type="ECO:0000256" key="2">
    <source>
        <dbReference type="ARBA" id="ARBA00022723"/>
    </source>
</evidence>
<keyword evidence="5" id="KW-0539">Nucleus</keyword>